<feature type="domain" description="Transcriptional regulator DauR-like HTH" evidence="2">
    <location>
        <begin position="147"/>
        <end position="206"/>
    </location>
</feature>
<feature type="domain" description="YheO-like" evidence="1">
    <location>
        <begin position="8"/>
        <end position="116"/>
    </location>
</feature>
<sequence>MELRIDAEKLADFVSALLGPDSEIAVHDLSEPATSLKVIRNSHLSGRSIGAPATDLALRMAQECSGKNGADYWLNYRSKTRNGTLLRSSTMVIKDADGKAVAMFCVNSDDSRYQRAVDALQALLPADLSNEQHQENLSASVDDVGVEIMQSVLGNYAVDPVRMSSEEKAHVVAELDNRGLFSIRGFVGKASAALDISEPTLYRYLKHCRD</sequence>
<dbReference type="PANTHER" id="PTHR35568">
    <property type="entry name" value="TRANSCRIPTIONAL REGULATOR DAUR"/>
    <property type="match status" value="1"/>
</dbReference>
<comment type="caution">
    <text evidence="3">The sequence shown here is derived from an EMBL/GenBank/DDBJ whole genome shotgun (WGS) entry which is preliminary data.</text>
</comment>
<evidence type="ECO:0000313" key="4">
    <source>
        <dbReference type="Proteomes" id="UP000645257"/>
    </source>
</evidence>
<evidence type="ECO:0000313" key="3">
    <source>
        <dbReference type="EMBL" id="GGY11449.1"/>
    </source>
</evidence>
<dbReference type="Pfam" id="PF08348">
    <property type="entry name" value="PAS_6"/>
    <property type="match status" value="1"/>
</dbReference>
<reference evidence="3" key="2">
    <citation type="submission" date="2020-09" db="EMBL/GenBank/DDBJ databases">
        <authorList>
            <person name="Sun Q."/>
            <person name="Kim S."/>
        </authorList>
    </citation>
    <scope>NUCLEOTIDE SEQUENCE</scope>
    <source>
        <strain evidence="3">KCTC 32182</strain>
    </source>
</reference>
<proteinExistence type="predicted"/>
<evidence type="ECO:0000259" key="1">
    <source>
        <dbReference type="Pfam" id="PF08348"/>
    </source>
</evidence>
<accession>A0A918P259</accession>
<dbReference type="InterPro" id="IPR039445">
    <property type="entry name" value="DauR-like_HTH"/>
</dbReference>
<evidence type="ECO:0000259" key="2">
    <source>
        <dbReference type="Pfam" id="PF13309"/>
    </source>
</evidence>
<keyword evidence="4" id="KW-1185">Reference proteome</keyword>
<dbReference type="Proteomes" id="UP000645257">
    <property type="component" value="Unassembled WGS sequence"/>
</dbReference>
<dbReference type="RefSeq" id="WP_189532478.1">
    <property type="nucleotide sequence ID" value="NZ_BMYX01000005.1"/>
</dbReference>
<dbReference type="EMBL" id="BMYX01000005">
    <property type="protein sequence ID" value="GGY11449.1"/>
    <property type="molecule type" value="Genomic_DNA"/>
</dbReference>
<gene>
    <name evidence="3" type="ORF">GCM10011289_13010</name>
</gene>
<name>A0A918P259_9NEIS</name>
<dbReference type="InterPro" id="IPR013559">
    <property type="entry name" value="YheO"/>
</dbReference>
<dbReference type="AlphaFoldDB" id="A0A918P259"/>
<protein>
    <recommendedName>
        <fullName evidence="5">Transcriptional regulator YheO</fullName>
    </recommendedName>
</protein>
<organism evidence="3 4">
    <name type="scientific">Paludibacterium paludis</name>
    <dbReference type="NCBI Taxonomy" id="1225769"/>
    <lineage>
        <taxon>Bacteria</taxon>
        <taxon>Pseudomonadati</taxon>
        <taxon>Pseudomonadota</taxon>
        <taxon>Betaproteobacteria</taxon>
        <taxon>Neisseriales</taxon>
        <taxon>Chromobacteriaceae</taxon>
        <taxon>Paludibacterium</taxon>
    </lineage>
</organism>
<evidence type="ECO:0008006" key="5">
    <source>
        <dbReference type="Google" id="ProtNLM"/>
    </source>
</evidence>
<dbReference type="PANTHER" id="PTHR35568:SF1">
    <property type="entry name" value="TRANSCRIPTIONAL REGULATOR DAUR"/>
    <property type="match status" value="1"/>
</dbReference>
<dbReference type="InterPro" id="IPR039446">
    <property type="entry name" value="DauR-like"/>
</dbReference>
<dbReference type="Pfam" id="PF13309">
    <property type="entry name" value="HTH_22"/>
    <property type="match status" value="1"/>
</dbReference>
<reference evidence="3" key="1">
    <citation type="journal article" date="2014" name="Int. J. Syst. Evol. Microbiol.">
        <title>Complete genome sequence of Corynebacterium casei LMG S-19264T (=DSM 44701T), isolated from a smear-ripened cheese.</title>
        <authorList>
            <consortium name="US DOE Joint Genome Institute (JGI-PGF)"/>
            <person name="Walter F."/>
            <person name="Albersmeier A."/>
            <person name="Kalinowski J."/>
            <person name="Ruckert C."/>
        </authorList>
    </citation>
    <scope>NUCLEOTIDE SEQUENCE</scope>
    <source>
        <strain evidence="3">KCTC 32182</strain>
    </source>
</reference>